<dbReference type="InterPro" id="IPR002639">
    <property type="entry name" value="UreF"/>
</dbReference>
<proteinExistence type="inferred from homology"/>
<evidence type="ECO:0000256" key="3">
    <source>
        <dbReference type="ARBA" id="ARBA00046339"/>
    </source>
</evidence>
<accession>A0A087TT94</accession>
<dbReference type="Gene3D" id="1.10.4190.10">
    <property type="entry name" value="Urease accessory protein UreF"/>
    <property type="match status" value="1"/>
</dbReference>
<protein>
    <recommendedName>
        <fullName evidence="7">Secreted protein</fullName>
    </recommendedName>
</protein>
<evidence type="ECO:0000256" key="1">
    <source>
        <dbReference type="ARBA" id="ARBA00022988"/>
    </source>
</evidence>
<evidence type="ECO:0000313" key="6">
    <source>
        <dbReference type="Proteomes" id="UP000054359"/>
    </source>
</evidence>
<gene>
    <name evidence="5" type="ORF">X975_26275</name>
</gene>
<dbReference type="Proteomes" id="UP000054359">
    <property type="component" value="Unassembled WGS sequence"/>
</dbReference>
<organism evidence="5 6">
    <name type="scientific">Stegodyphus mimosarum</name>
    <name type="common">African social velvet spider</name>
    <dbReference type="NCBI Taxonomy" id="407821"/>
    <lineage>
        <taxon>Eukaryota</taxon>
        <taxon>Metazoa</taxon>
        <taxon>Ecdysozoa</taxon>
        <taxon>Arthropoda</taxon>
        <taxon>Chelicerata</taxon>
        <taxon>Arachnida</taxon>
        <taxon>Araneae</taxon>
        <taxon>Araneomorphae</taxon>
        <taxon>Entelegynae</taxon>
        <taxon>Eresoidea</taxon>
        <taxon>Eresidae</taxon>
        <taxon>Stegodyphus</taxon>
    </lineage>
</organism>
<reference evidence="5 6" key="1">
    <citation type="submission" date="2013-11" db="EMBL/GenBank/DDBJ databases">
        <title>Genome sequencing of Stegodyphus mimosarum.</title>
        <authorList>
            <person name="Bechsgaard J."/>
        </authorList>
    </citation>
    <scope>NUCLEOTIDE SEQUENCE [LARGE SCALE GENOMIC DNA]</scope>
</reference>
<sequence>MHGHLPIVFAVVCAVLNIPCLKAGKMFMFNSLRTIIASIVRLGKVGAIQAQLYQFEAQHFLDDILSRNWVICPEDACVVFPMNEVLQNTHDT</sequence>
<evidence type="ECO:0000313" key="5">
    <source>
        <dbReference type="EMBL" id="KFM68333.1"/>
    </source>
</evidence>
<evidence type="ECO:0000256" key="2">
    <source>
        <dbReference type="ARBA" id="ARBA00023186"/>
    </source>
</evidence>
<dbReference type="OrthoDB" id="2550922at2759"/>
<dbReference type="AlphaFoldDB" id="A0A087TT94"/>
<dbReference type="STRING" id="407821.A0A087TT94"/>
<dbReference type="PANTHER" id="PTHR33620">
    <property type="entry name" value="UREASE ACCESSORY PROTEIN F"/>
    <property type="match status" value="1"/>
</dbReference>
<feature type="signal peptide" evidence="4">
    <location>
        <begin position="1"/>
        <end position="23"/>
    </location>
</feature>
<feature type="chain" id="PRO_5001829885" description="Secreted protein" evidence="4">
    <location>
        <begin position="24"/>
        <end position="92"/>
    </location>
</feature>
<keyword evidence="6" id="KW-1185">Reference proteome</keyword>
<dbReference type="GO" id="GO:0016151">
    <property type="term" value="F:nickel cation binding"/>
    <property type="evidence" value="ECO:0007669"/>
    <property type="project" value="InterPro"/>
</dbReference>
<keyword evidence="4" id="KW-0732">Signal</keyword>
<dbReference type="InterPro" id="IPR038277">
    <property type="entry name" value="UreF_sf"/>
</dbReference>
<dbReference type="Pfam" id="PF01730">
    <property type="entry name" value="UreF"/>
    <property type="match status" value="1"/>
</dbReference>
<dbReference type="EMBL" id="KK116632">
    <property type="protein sequence ID" value="KFM68333.1"/>
    <property type="molecule type" value="Genomic_DNA"/>
</dbReference>
<keyword evidence="2" id="KW-0143">Chaperone</keyword>
<dbReference type="OMA" id="WVICPED"/>
<dbReference type="PANTHER" id="PTHR33620:SF1">
    <property type="entry name" value="UREASE ACCESSORY PROTEIN F"/>
    <property type="match status" value="1"/>
</dbReference>
<evidence type="ECO:0000256" key="4">
    <source>
        <dbReference type="SAM" id="SignalP"/>
    </source>
</evidence>
<name>A0A087TT94_STEMI</name>
<comment type="similarity">
    <text evidence="3">Belongs to the UreF family.</text>
</comment>
<evidence type="ECO:0008006" key="7">
    <source>
        <dbReference type="Google" id="ProtNLM"/>
    </source>
</evidence>
<feature type="non-terminal residue" evidence="5">
    <location>
        <position position="92"/>
    </location>
</feature>
<keyword evidence="1" id="KW-0996">Nickel insertion</keyword>